<feature type="domain" description="Glucose/Sorbosone dehydrogenase" evidence="1">
    <location>
        <begin position="102"/>
        <end position="431"/>
    </location>
</feature>
<dbReference type="EMBL" id="CP007139">
    <property type="protein sequence ID" value="AIE85923.1"/>
    <property type="molecule type" value="Genomic_DNA"/>
</dbReference>
<dbReference type="SUPFAM" id="SSF50952">
    <property type="entry name" value="Soluble quinoprotein glucose dehydrogenase"/>
    <property type="match status" value="1"/>
</dbReference>
<dbReference type="Gene3D" id="2.120.10.30">
    <property type="entry name" value="TolB, C-terminal domain"/>
    <property type="match status" value="1"/>
</dbReference>
<proteinExistence type="predicted"/>
<dbReference type="PANTHER" id="PTHR19328">
    <property type="entry name" value="HEDGEHOG-INTERACTING PROTEIN"/>
    <property type="match status" value="1"/>
</dbReference>
<dbReference type="Proteomes" id="UP000027982">
    <property type="component" value="Chromosome"/>
</dbReference>
<dbReference type="Pfam" id="PF07995">
    <property type="entry name" value="GSDH"/>
    <property type="match status" value="1"/>
</dbReference>
<gene>
    <name evidence="2" type="ORF">OP10G_2555</name>
</gene>
<dbReference type="OrthoDB" id="9770043at2"/>
<evidence type="ECO:0000313" key="3">
    <source>
        <dbReference type="Proteomes" id="UP000027982"/>
    </source>
</evidence>
<accession>A0A068NQU7</accession>
<keyword evidence="3" id="KW-1185">Reference proteome</keyword>
<name>A0A068NQU7_FIMGI</name>
<sequence>MKNPTARSKINSPALAAALIAASGVFGLAAIKVQSRTLTGQAALGDWTTDAPGVRRKITVADLPRPYATRSVDNGPFMIRRPQGAWPKAPAGFTVELYAGGLSNPREIVTAPNGDLFISESDPGRIRILRGRTPAGKPKTNELFASGLSQPFGIAFYPPGPNPKWVYVANTDSVVRFPYKNGDLKATGRPQLIANVPSGGRLRGGGHWTRDIRFSANGNKMYVSVGSATNDFEGSRGREERRADILEFDPDGKNERIYAYGIRNAVGLAIHPTTGQLWCSVNERDVLGDHLVPDYITRVKEGGFYGWPWFYIGPHQDPRHPGEHPELKNKVIVPDVLVQSHMASLCMTFYTGSTFPAEYRNDGFAAQHGSWNRLRRTGYKVIRVPLKNGAPTGEYEDFLTGFVTPEGHVWGRPVGVTTAPDGALMVTDDGSNSVWRIQHK</sequence>
<dbReference type="InterPro" id="IPR011042">
    <property type="entry name" value="6-blade_b-propeller_TolB-like"/>
</dbReference>
<evidence type="ECO:0000259" key="1">
    <source>
        <dbReference type="Pfam" id="PF07995"/>
    </source>
</evidence>
<dbReference type="KEGG" id="fgi:OP10G_2555"/>
<dbReference type="PANTHER" id="PTHR19328:SF53">
    <property type="entry name" value="MEMBRANE PROTEIN"/>
    <property type="match status" value="1"/>
</dbReference>
<dbReference type="eggNOG" id="COG2133">
    <property type="taxonomic scope" value="Bacteria"/>
</dbReference>
<dbReference type="InterPro" id="IPR011041">
    <property type="entry name" value="Quinoprot_gluc/sorb_DH_b-prop"/>
</dbReference>
<protein>
    <submittedName>
        <fullName evidence="2">L-sorbosone dehydrogenase</fullName>
    </submittedName>
</protein>
<organism evidence="2 3">
    <name type="scientific">Fimbriimonas ginsengisoli Gsoil 348</name>
    <dbReference type="NCBI Taxonomy" id="661478"/>
    <lineage>
        <taxon>Bacteria</taxon>
        <taxon>Bacillati</taxon>
        <taxon>Armatimonadota</taxon>
        <taxon>Fimbriimonadia</taxon>
        <taxon>Fimbriimonadales</taxon>
        <taxon>Fimbriimonadaceae</taxon>
        <taxon>Fimbriimonas</taxon>
    </lineage>
</organism>
<dbReference type="AlphaFoldDB" id="A0A068NQU7"/>
<dbReference type="InterPro" id="IPR012938">
    <property type="entry name" value="Glc/Sorbosone_DH"/>
</dbReference>
<evidence type="ECO:0000313" key="2">
    <source>
        <dbReference type="EMBL" id="AIE85923.1"/>
    </source>
</evidence>
<dbReference type="HOGENOM" id="CLU_024435_0_0_0"/>
<reference evidence="2 3" key="1">
    <citation type="journal article" date="2014" name="PLoS ONE">
        <title>The first complete genome sequence of the class fimbriimonadia in the phylum armatimonadetes.</title>
        <authorList>
            <person name="Hu Z.Y."/>
            <person name="Wang Y.Z."/>
            <person name="Im W.T."/>
            <person name="Wang S.Y."/>
            <person name="Zhao G.P."/>
            <person name="Zheng H.J."/>
            <person name="Quan Z.X."/>
        </authorList>
    </citation>
    <scope>NUCLEOTIDE SEQUENCE [LARGE SCALE GENOMIC DNA]</scope>
    <source>
        <strain evidence="2">Gsoil 348</strain>
    </source>
</reference>
<dbReference type="RefSeq" id="WP_025225523.1">
    <property type="nucleotide sequence ID" value="NZ_CP007139.1"/>
</dbReference>